<name>A0ACA9QN21_9GLOM</name>
<comment type="caution">
    <text evidence="1">The sequence shown here is derived from an EMBL/GenBank/DDBJ whole genome shotgun (WGS) entry which is preliminary data.</text>
</comment>
<reference evidence="1" key="1">
    <citation type="submission" date="2021-06" db="EMBL/GenBank/DDBJ databases">
        <authorList>
            <person name="Kallberg Y."/>
            <person name="Tangrot J."/>
            <person name="Rosling A."/>
        </authorList>
    </citation>
    <scope>NUCLEOTIDE SEQUENCE</scope>
    <source>
        <strain evidence="1">CL356</strain>
    </source>
</reference>
<accession>A0ACA9QN21</accession>
<sequence length="60" mass="7049">HKRIKFQHSERLKPLIPNKDLIFGNAFTDHMLTVEWNVENGWFDPLIQPYGKISLEPSAM</sequence>
<dbReference type="Proteomes" id="UP000789525">
    <property type="component" value="Unassembled WGS sequence"/>
</dbReference>
<organism evidence="1 2">
    <name type="scientific">Acaulospora colombiana</name>
    <dbReference type="NCBI Taxonomy" id="27376"/>
    <lineage>
        <taxon>Eukaryota</taxon>
        <taxon>Fungi</taxon>
        <taxon>Fungi incertae sedis</taxon>
        <taxon>Mucoromycota</taxon>
        <taxon>Glomeromycotina</taxon>
        <taxon>Glomeromycetes</taxon>
        <taxon>Diversisporales</taxon>
        <taxon>Acaulosporaceae</taxon>
        <taxon>Acaulospora</taxon>
    </lineage>
</organism>
<proteinExistence type="predicted"/>
<feature type="non-terminal residue" evidence="1">
    <location>
        <position position="60"/>
    </location>
</feature>
<feature type="non-terminal residue" evidence="1">
    <location>
        <position position="1"/>
    </location>
</feature>
<evidence type="ECO:0000313" key="2">
    <source>
        <dbReference type="Proteomes" id="UP000789525"/>
    </source>
</evidence>
<gene>
    <name evidence="1" type="ORF">ACOLOM_LOCUS13141</name>
</gene>
<protein>
    <submittedName>
        <fullName evidence="1">13748_t:CDS:1</fullName>
    </submittedName>
</protein>
<dbReference type="EMBL" id="CAJVPT010058091">
    <property type="protein sequence ID" value="CAG8759745.1"/>
    <property type="molecule type" value="Genomic_DNA"/>
</dbReference>
<evidence type="ECO:0000313" key="1">
    <source>
        <dbReference type="EMBL" id="CAG8759745.1"/>
    </source>
</evidence>
<keyword evidence="2" id="KW-1185">Reference proteome</keyword>